<dbReference type="Pfam" id="PF13439">
    <property type="entry name" value="Glyco_transf_4"/>
    <property type="match status" value="1"/>
</dbReference>
<keyword evidence="5" id="KW-1185">Reference proteome</keyword>
<evidence type="ECO:0000313" key="4">
    <source>
        <dbReference type="EMBL" id="MEL1255513.1"/>
    </source>
</evidence>
<dbReference type="EMBL" id="JBBYHS010000019">
    <property type="protein sequence ID" value="MEL1255513.1"/>
    <property type="molecule type" value="Genomic_DNA"/>
</dbReference>
<dbReference type="PANTHER" id="PTHR46401">
    <property type="entry name" value="GLYCOSYLTRANSFERASE WBBK-RELATED"/>
    <property type="match status" value="1"/>
</dbReference>
<dbReference type="Pfam" id="PF00534">
    <property type="entry name" value="Glycos_transf_1"/>
    <property type="match status" value="1"/>
</dbReference>
<accession>A0ABU9ISS7</accession>
<evidence type="ECO:0000313" key="5">
    <source>
        <dbReference type="Proteomes" id="UP001485226"/>
    </source>
</evidence>
<dbReference type="CDD" id="cd03809">
    <property type="entry name" value="GT4_MtfB-like"/>
    <property type="match status" value="1"/>
</dbReference>
<feature type="domain" description="Glycosyltransferase subfamily 4-like N-terminal" evidence="3">
    <location>
        <begin position="76"/>
        <end position="184"/>
    </location>
</feature>
<name>A0ABU9ISS7_9FLAO</name>
<evidence type="ECO:0000259" key="2">
    <source>
        <dbReference type="Pfam" id="PF00534"/>
    </source>
</evidence>
<gene>
    <name evidence="4" type="ORF">AAEO57_17105</name>
</gene>
<dbReference type="Gene3D" id="3.40.50.2000">
    <property type="entry name" value="Glycogen Phosphorylase B"/>
    <property type="match status" value="2"/>
</dbReference>
<comment type="caution">
    <text evidence="4">The sequence shown here is derived from an EMBL/GenBank/DDBJ whole genome shotgun (WGS) entry which is preliminary data.</text>
</comment>
<keyword evidence="1" id="KW-0808">Transferase</keyword>
<organism evidence="4 5">
    <name type="scientific">Flavobacterium calami</name>
    <dbReference type="NCBI Taxonomy" id="3139144"/>
    <lineage>
        <taxon>Bacteria</taxon>
        <taxon>Pseudomonadati</taxon>
        <taxon>Bacteroidota</taxon>
        <taxon>Flavobacteriia</taxon>
        <taxon>Flavobacteriales</taxon>
        <taxon>Flavobacteriaceae</taxon>
        <taxon>Flavobacterium</taxon>
    </lineage>
</organism>
<proteinExistence type="predicted"/>
<feature type="domain" description="Glycosyl transferase family 1" evidence="2">
    <location>
        <begin position="197"/>
        <end position="346"/>
    </location>
</feature>
<dbReference type="InterPro" id="IPR001296">
    <property type="entry name" value="Glyco_trans_1"/>
</dbReference>
<protein>
    <submittedName>
        <fullName evidence="4">Glycosyltransferase family 1 protein</fullName>
    </submittedName>
</protein>
<dbReference type="SUPFAM" id="SSF53756">
    <property type="entry name" value="UDP-Glycosyltransferase/glycogen phosphorylase"/>
    <property type="match status" value="1"/>
</dbReference>
<dbReference type="InterPro" id="IPR028098">
    <property type="entry name" value="Glyco_trans_4-like_N"/>
</dbReference>
<dbReference type="RefSeq" id="WP_341694251.1">
    <property type="nucleotide sequence ID" value="NZ_JBBYHS010000019.1"/>
</dbReference>
<evidence type="ECO:0000259" key="3">
    <source>
        <dbReference type="Pfam" id="PF13439"/>
    </source>
</evidence>
<dbReference type="Proteomes" id="UP001485226">
    <property type="component" value="Unassembled WGS sequence"/>
</dbReference>
<evidence type="ECO:0000256" key="1">
    <source>
        <dbReference type="ARBA" id="ARBA00022679"/>
    </source>
</evidence>
<sequence length="375" mass="43224">MIKILIDPQIFNMQTYGGISRYYTEIFSRLKTNKELSIILPIHTTNNFYIINSGLLKQKELITYFISTLNALGISTRSLNRKINKKKIKESLKNAKYDLVIPTYYDPYFLAAIDDTPFVLTVYDMVHELMPQYFTDDPWNVIENKKELLEKATKIIAVSKNTKKDIIKFYPNIDESKIEVIYHGNSIQVNENVVVDLPENYILFVGSRDYYKNFYFLVESIKDLLIKDTTLKIICAGGGRFKDEEIEFLTKNGVLDKVEQKYFEEEQLGLFYKNARCFVFPSMYEGFGIPVLESMACGCPIVLSNSSSFPEVAGDAGIYFDVSSKEDLMNKIVLVLNDEKLRNKHILKGIEQAKKFDWEIAASQCLELYKKAING</sequence>
<dbReference type="PANTHER" id="PTHR46401:SF2">
    <property type="entry name" value="GLYCOSYLTRANSFERASE WBBK-RELATED"/>
    <property type="match status" value="1"/>
</dbReference>
<reference evidence="4 5" key="1">
    <citation type="submission" date="2024-04" db="EMBL/GenBank/DDBJ databases">
        <title>Flavobacterium sp. DGU38 16S ribosomal RNA gene Genome sequencing and assembly.</title>
        <authorList>
            <person name="Park S."/>
        </authorList>
    </citation>
    <scope>NUCLEOTIDE SEQUENCE [LARGE SCALE GENOMIC DNA]</scope>
    <source>
        <strain evidence="4 5">DGU38</strain>
    </source>
</reference>